<dbReference type="InterPro" id="IPR018768">
    <property type="entry name" value="DUF2344"/>
</dbReference>
<gene>
    <name evidence="2" type="ORF">HMPREF9453_00698</name>
</gene>
<comment type="caution">
    <text evidence="2">The sequence shown here is derived from an EMBL/GenBank/DDBJ whole genome shotgun (WGS) entry which is preliminary data.</text>
</comment>
<dbReference type="STRING" id="742743.HMPREF9453_00698"/>
<dbReference type="Proteomes" id="UP000003277">
    <property type="component" value="Unassembled WGS sequence"/>
</dbReference>
<dbReference type="AlphaFoldDB" id="H1CZL7"/>
<evidence type="ECO:0000313" key="2">
    <source>
        <dbReference type="EMBL" id="EHO63273.1"/>
    </source>
</evidence>
<proteinExistence type="predicted"/>
<dbReference type="RefSeq" id="WP_008859202.1">
    <property type="nucleotide sequence ID" value="NZ_JH591187.1"/>
</dbReference>
<dbReference type="EMBL" id="ADLT01000017">
    <property type="protein sequence ID" value="EHO63273.1"/>
    <property type="molecule type" value="Genomic_DNA"/>
</dbReference>
<evidence type="ECO:0000259" key="1">
    <source>
        <dbReference type="Pfam" id="PF10105"/>
    </source>
</evidence>
<feature type="domain" description="DUF2344" evidence="1">
    <location>
        <begin position="3"/>
        <end position="194"/>
    </location>
</feature>
<organism evidence="2 3">
    <name type="scientific">Dialister succinatiphilus YIT 11850</name>
    <dbReference type="NCBI Taxonomy" id="742743"/>
    <lineage>
        <taxon>Bacteria</taxon>
        <taxon>Bacillati</taxon>
        <taxon>Bacillota</taxon>
        <taxon>Negativicutes</taxon>
        <taxon>Veillonellales</taxon>
        <taxon>Veillonellaceae</taxon>
        <taxon>Dialister</taxon>
    </lineage>
</organism>
<reference evidence="2 3" key="1">
    <citation type="submission" date="2011-11" db="EMBL/GenBank/DDBJ databases">
        <title>The Genome Sequence of Dialister succinatiphilus YIT 11850.</title>
        <authorList>
            <consortium name="The Broad Institute Genome Sequencing Platform"/>
            <person name="Earl A."/>
            <person name="Ward D."/>
            <person name="Feldgarden M."/>
            <person name="Gevers D."/>
            <person name="Morotomi M."/>
            <person name="Young S.K."/>
            <person name="Zeng Q."/>
            <person name="Gargeya S."/>
            <person name="Fitzgerald M."/>
            <person name="Haas B."/>
            <person name="Abouelleil A."/>
            <person name="Alvarado L."/>
            <person name="Arachchi H.M."/>
            <person name="Berlin A."/>
            <person name="Brown A."/>
            <person name="Chapman S.B."/>
            <person name="Dunbar C."/>
            <person name="Gearin G."/>
            <person name="Goldberg J."/>
            <person name="Griggs A."/>
            <person name="Gujja S."/>
            <person name="Heiman D."/>
            <person name="Howarth C."/>
            <person name="Lui A."/>
            <person name="MacDonald P.J.P."/>
            <person name="Montmayeur A."/>
            <person name="Murphy C."/>
            <person name="Neiman D."/>
            <person name="Pearson M."/>
            <person name="Priest M."/>
            <person name="Roberts A."/>
            <person name="Saif S."/>
            <person name="Shea T."/>
            <person name="Sisk P."/>
            <person name="Stolte C."/>
            <person name="Sykes S."/>
            <person name="Wortman J."/>
            <person name="Nusbaum C."/>
            <person name="Birren B."/>
        </authorList>
    </citation>
    <scope>NUCLEOTIDE SEQUENCE [LARGE SCALE GENOMIC DNA]</scope>
    <source>
        <strain evidence="2 3">YIT 11850</strain>
    </source>
</reference>
<dbReference type="HOGENOM" id="CLU_083579_0_1_9"/>
<keyword evidence="3" id="KW-1185">Reference proteome</keyword>
<dbReference type="PATRIC" id="fig|742743.3.peg.707"/>
<protein>
    <submittedName>
        <fullName evidence="2">Radical SAM-linked protein</fullName>
    </submittedName>
</protein>
<dbReference type="eggNOG" id="COG5011">
    <property type="taxonomic scope" value="Bacteria"/>
</dbReference>
<dbReference type="Pfam" id="PF10105">
    <property type="entry name" value="DUF2344"/>
    <property type="match status" value="1"/>
</dbReference>
<dbReference type="OrthoDB" id="9780488at2"/>
<dbReference type="NCBIfam" id="TIGR03936">
    <property type="entry name" value="sam_1_link_chp"/>
    <property type="match status" value="1"/>
</dbReference>
<name>H1CZL7_9FIRM</name>
<evidence type="ECO:0000313" key="3">
    <source>
        <dbReference type="Proteomes" id="UP000003277"/>
    </source>
</evidence>
<sequence>MKRLFLSITKGEELRFLGHLDFLRTMERAVMRSEIPVAFSEGFNPHMKLSLDSALGVGVTADPLYLEIKLEEDMSTEEVRKRLSRQLPRGITIHSIVEAEKNWPKFVAVFNEDAYEMEGPVKEGAGEKDFAEARAALEEFNHLSSFLYKRVTPKKVREMDVKPMILEPMKVTFTKDRAYLTFSLIRSNTGTVQPKDIWKMLAESFHMPWTEGEFICSRTGTYRRLDGKRLTLSDQGVFQGLLKGQ</sequence>
<accession>H1CZL7</accession>